<dbReference type="STRING" id="2094558.A0A314ZBI4"/>
<dbReference type="GO" id="GO:0000139">
    <property type="term" value="C:Golgi membrane"/>
    <property type="evidence" value="ECO:0007669"/>
    <property type="project" value="UniProtKB-SubCell"/>
</dbReference>
<accession>A0A314ZBI4</accession>
<dbReference type="EMBL" id="PJQY01000153">
    <property type="protein sequence ID" value="PQQ17395.1"/>
    <property type="molecule type" value="Genomic_DNA"/>
</dbReference>
<feature type="region of interest" description="Disordered" evidence="5">
    <location>
        <begin position="1"/>
        <end position="27"/>
    </location>
</feature>
<proteinExistence type="predicted"/>
<evidence type="ECO:0000256" key="6">
    <source>
        <dbReference type="SAM" id="Phobius"/>
    </source>
</evidence>
<feature type="transmembrane region" description="Helical" evidence="6">
    <location>
        <begin position="67"/>
        <end position="88"/>
    </location>
</feature>
<dbReference type="OrthoDB" id="1896682at2759"/>
<dbReference type="GO" id="GO:0032259">
    <property type="term" value="P:methylation"/>
    <property type="evidence" value="ECO:0007669"/>
    <property type="project" value="UniProtKB-KW"/>
</dbReference>
<keyword evidence="8" id="KW-1185">Reference proteome</keyword>
<comment type="subcellular location">
    <subcellularLocation>
        <location evidence="1">Golgi apparatus membrane</location>
        <topology evidence="1">Single-pass membrane protein</topology>
    </subcellularLocation>
</comment>
<keyword evidence="7" id="KW-0808">Transferase</keyword>
<keyword evidence="7" id="KW-0489">Methyltransferase</keyword>
<dbReference type="NCBIfam" id="TIGR01627">
    <property type="entry name" value="A_thal_3515"/>
    <property type="match status" value="1"/>
</dbReference>
<comment type="caution">
    <text evidence="7">The sequence shown here is derived from an EMBL/GenBank/DDBJ whole genome shotgun (WGS) entry which is preliminary data.</text>
</comment>
<sequence length="339" mass="37464">MIVAGCGGPESKEKHQKMPPEVPHCRSPVTPQVRFSSPVSPKAQLDQPYQHKHCRGSKNMNFSRKKLIPFLVLILSIISVLRLVRIAVTTSSYSPPFPALTALPPTALGDACSPLSTCSKFPSDKNASANVIGLREKEYHLLSNLISQKAPCNLLIFGLEPQYVSLSSINAGGTTIFLEDDHNKISTLKTNSNTTRVYQVDHQIPAKEAYKLLKHARENPDCAPSSKLQLSKCQLALKSLPQEVYELKWDVVVVDGPSGSTPDEPGRMAAIYTASMMARNGNITDVVVHDVDRMIEKWFSWEFLCDENLVSSKGRLWNFRITGQSNSTNFCPAKAITIE</sequence>
<dbReference type="AlphaFoldDB" id="A0A314ZBI4"/>
<organism evidence="7 8">
    <name type="scientific">Prunus yedoensis var. nudiflora</name>
    <dbReference type="NCBI Taxonomy" id="2094558"/>
    <lineage>
        <taxon>Eukaryota</taxon>
        <taxon>Viridiplantae</taxon>
        <taxon>Streptophyta</taxon>
        <taxon>Embryophyta</taxon>
        <taxon>Tracheophyta</taxon>
        <taxon>Spermatophyta</taxon>
        <taxon>Magnoliopsida</taxon>
        <taxon>eudicotyledons</taxon>
        <taxon>Gunneridae</taxon>
        <taxon>Pentapetalae</taxon>
        <taxon>rosids</taxon>
        <taxon>fabids</taxon>
        <taxon>Rosales</taxon>
        <taxon>Rosaceae</taxon>
        <taxon>Amygdaloideae</taxon>
        <taxon>Amygdaleae</taxon>
        <taxon>Prunus</taxon>
    </lineage>
</organism>
<dbReference type="Proteomes" id="UP000250321">
    <property type="component" value="Unassembled WGS sequence"/>
</dbReference>
<name>A0A314ZBI4_PRUYE</name>
<dbReference type="Pfam" id="PF21729">
    <property type="entry name" value="IRX15_IRX15L_GXM"/>
    <property type="match status" value="1"/>
</dbReference>
<keyword evidence="4 6" id="KW-0472">Membrane</keyword>
<evidence type="ECO:0000256" key="4">
    <source>
        <dbReference type="ARBA" id="ARBA00023136"/>
    </source>
</evidence>
<dbReference type="InterPro" id="IPR006514">
    <property type="entry name" value="IRX15/GXM/AGM"/>
</dbReference>
<evidence type="ECO:0000313" key="8">
    <source>
        <dbReference type="Proteomes" id="UP000250321"/>
    </source>
</evidence>
<keyword evidence="3 6" id="KW-1133">Transmembrane helix</keyword>
<dbReference type="GO" id="GO:0008168">
    <property type="term" value="F:methyltransferase activity"/>
    <property type="evidence" value="ECO:0007669"/>
    <property type="project" value="UniProtKB-KW"/>
</dbReference>
<evidence type="ECO:0000256" key="5">
    <source>
        <dbReference type="SAM" id="MobiDB-lite"/>
    </source>
</evidence>
<evidence type="ECO:0000313" key="7">
    <source>
        <dbReference type="EMBL" id="PQQ17395.1"/>
    </source>
</evidence>
<keyword evidence="2 6" id="KW-0812">Transmembrane</keyword>
<reference evidence="7 8" key="1">
    <citation type="submission" date="2018-02" db="EMBL/GenBank/DDBJ databases">
        <title>Draft genome of wild Prunus yedoensis var. nudiflora.</title>
        <authorList>
            <person name="Baek S."/>
            <person name="Kim J.-H."/>
            <person name="Choi K."/>
            <person name="Kim G.-B."/>
            <person name="Cho A."/>
            <person name="Jang H."/>
            <person name="Shin C.-H."/>
            <person name="Yu H.-J."/>
            <person name="Mun J.-H."/>
        </authorList>
    </citation>
    <scope>NUCLEOTIDE SEQUENCE [LARGE SCALE GENOMIC DNA]</scope>
    <source>
        <strain evidence="8">cv. Jeju island</strain>
        <tissue evidence="7">Leaf</tissue>
    </source>
</reference>
<dbReference type="PANTHER" id="PTHR31444">
    <property type="entry name" value="OS11G0490100 PROTEIN"/>
    <property type="match status" value="1"/>
</dbReference>
<gene>
    <name evidence="7" type="ORF">Pyn_06727</name>
</gene>
<evidence type="ECO:0000256" key="1">
    <source>
        <dbReference type="ARBA" id="ARBA00004194"/>
    </source>
</evidence>
<dbReference type="GO" id="GO:0045492">
    <property type="term" value="P:xylan biosynthetic process"/>
    <property type="evidence" value="ECO:0007669"/>
    <property type="project" value="InterPro"/>
</dbReference>
<protein>
    <submittedName>
        <fullName evidence="7">Glucuronoxylan 4-O-methyltransferase 1</fullName>
    </submittedName>
</protein>
<evidence type="ECO:0000256" key="2">
    <source>
        <dbReference type="ARBA" id="ARBA00022692"/>
    </source>
</evidence>
<evidence type="ECO:0000256" key="3">
    <source>
        <dbReference type="ARBA" id="ARBA00022989"/>
    </source>
</evidence>